<evidence type="ECO:0000313" key="2">
    <source>
        <dbReference type="EMBL" id="GFH31678.1"/>
    </source>
</evidence>
<protein>
    <submittedName>
        <fullName evidence="2">Uncharacterized protein</fullName>
    </submittedName>
</protein>
<dbReference type="AlphaFoldDB" id="A0A6A0AGB1"/>
<organism evidence="2 3">
    <name type="scientific">Haematococcus lacustris</name>
    <name type="common">Green alga</name>
    <name type="synonym">Haematococcus pluvialis</name>
    <dbReference type="NCBI Taxonomy" id="44745"/>
    <lineage>
        <taxon>Eukaryota</taxon>
        <taxon>Viridiplantae</taxon>
        <taxon>Chlorophyta</taxon>
        <taxon>core chlorophytes</taxon>
        <taxon>Chlorophyceae</taxon>
        <taxon>CS clade</taxon>
        <taxon>Chlamydomonadales</taxon>
        <taxon>Haematococcaceae</taxon>
        <taxon>Haematococcus</taxon>
    </lineage>
</organism>
<reference evidence="2 3" key="1">
    <citation type="submission" date="2020-02" db="EMBL/GenBank/DDBJ databases">
        <title>Draft genome sequence of Haematococcus lacustris strain NIES-144.</title>
        <authorList>
            <person name="Morimoto D."/>
            <person name="Nakagawa S."/>
            <person name="Yoshida T."/>
            <person name="Sawayama S."/>
        </authorList>
    </citation>
    <scope>NUCLEOTIDE SEQUENCE [LARGE SCALE GENOMIC DNA]</scope>
    <source>
        <strain evidence="2 3">NIES-144</strain>
    </source>
</reference>
<name>A0A6A0AGB1_HAELA</name>
<feature type="non-terminal residue" evidence="2">
    <location>
        <position position="1"/>
    </location>
</feature>
<comment type="caution">
    <text evidence="2">The sequence shown here is derived from an EMBL/GenBank/DDBJ whole genome shotgun (WGS) entry which is preliminary data.</text>
</comment>
<gene>
    <name evidence="2" type="ORF">HaLaN_30765</name>
</gene>
<proteinExistence type="predicted"/>
<accession>A0A6A0AGB1</accession>
<dbReference type="Proteomes" id="UP000485058">
    <property type="component" value="Unassembled WGS sequence"/>
</dbReference>
<dbReference type="EMBL" id="BLLF01005824">
    <property type="protein sequence ID" value="GFH31678.1"/>
    <property type="molecule type" value="Genomic_DNA"/>
</dbReference>
<feature type="region of interest" description="Disordered" evidence="1">
    <location>
        <begin position="26"/>
        <end position="59"/>
    </location>
</feature>
<evidence type="ECO:0000313" key="3">
    <source>
        <dbReference type="Proteomes" id="UP000485058"/>
    </source>
</evidence>
<feature type="non-terminal residue" evidence="2">
    <location>
        <position position="157"/>
    </location>
</feature>
<sequence>AAIPALPPPPSPITVPRIRFSCKPAAATEPAAEAPAAPSTAAPSAAAATGTAAPPALALPTQWPDGKPQRLWAAATAAEAQALEDGVQEGGRQQVYLNLDDTEVGKIDSLAEQLWGVDKDGAVEPKLLSLEVMDIAIRRMAVGSKQIGASTLVNRVA</sequence>
<keyword evidence="3" id="KW-1185">Reference proteome</keyword>
<evidence type="ECO:0000256" key="1">
    <source>
        <dbReference type="SAM" id="MobiDB-lite"/>
    </source>
</evidence>